<dbReference type="InterPro" id="IPR023210">
    <property type="entry name" value="NADP_OxRdtase_dom"/>
</dbReference>
<evidence type="ECO:0000313" key="5">
    <source>
        <dbReference type="Proteomes" id="UP001501752"/>
    </source>
</evidence>
<dbReference type="InterPro" id="IPR050523">
    <property type="entry name" value="AKR_Detox_Biosynth"/>
</dbReference>
<name>A0ABP9D9L0_9ACTN</name>
<evidence type="ECO:0000256" key="2">
    <source>
        <dbReference type="SAM" id="MobiDB-lite"/>
    </source>
</evidence>
<dbReference type="Proteomes" id="UP001501752">
    <property type="component" value="Unassembled WGS sequence"/>
</dbReference>
<dbReference type="PANTHER" id="PTHR43364">
    <property type="entry name" value="NADH-SPECIFIC METHYLGLYOXAL REDUCTASE-RELATED"/>
    <property type="match status" value="1"/>
</dbReference>
<evidence type="ECO:0000313" key="4">
    <source>
        <dbReference type="EMBL" id="GAA4831629.1"/>
    </source>
</evidence>
<gene>
    <name evidence="4" type="ORF">GCM10023235_02300</name>
</gene>
<dbReference type="InterPro" id="IPR036812">
    <property type="entry name" value="NAD(P)_OxRdtase_dom_sf"/>
</dbReference>
<comment type="caution">
    <text evidence="4">The sequence shown here is derived from an EMBL/GenBank/DDBJ whole genome shotgun (WGS) entry which is preliminary data.</text>
</comment>
<dbReference type="SUPFAM" id="SSF51430">
    <property type="entry name" value="NAD(P)-linked oxidoreductase"/>
    <property type="match status" value="1"/>
</dbReference>
<dbReference type="PANTHER" id="PTHR43364:SF4">
    <property type="entry name" value="NAD(P)-LINKED OXIDOREDUCTASE SUPERFAMILY PROTEIN"/>
    <property type="match status" value="1"/>
</dbReference>
<feature type="compositionally biased region" description="Pro residues" evidence="2">
    <location>
        <begin position="331"/>
        <end position="340"/>
    </location>
</feature>
<feature type="domain" description="NADP-dependent oxidoreductase" evidence="3">
    <location>
        <begin position="18"/>
        <end position="302"/>
    </location>
</feature>
<keyword evidence="5" id="KW-1185">Reference proteome</keyword>
<reference evidence="5" key="1">
    <citation type="journal article" date="2019" name="Int. J. Syst. Evol. Microbiol.">
        <title>The Global Catalogue of Microorganisms (GCM) 10K type strain sequencing project: providing services to taxonomists for standard genome sequencing and annotation.</title>
        <authorList>
            <consortium name="The Broad Institute Genomics Platform"/>
            <consortium name="The Broad Institute Genome Sequencing Center for Infectious Disease"/>
            <person name="Wu L."/>
            <person name="Ma J."/>
        </authorList>
    </citation>
    <scope>NUCLEOTIDE SEQUENCE [LARGE SCALE GENOMIC DNA]</scope>
    <source>
        <strain evidence="5">JCM 13006</strain>
    </source>
</reference>
<feature type="compositionally biased region" description="Basic residues" evidence="2">
    <location>
        <begin position="370"/>
        <end position="379"/>
    </location>
</feature>
<sequence>MTIPYRPFGRTGVQVSALALGAMNFGGLGNPSHEDGVRIVHRALDAGINIVDTADVYSRGESEVIVGKALAGRRDDVFLATKFHGRMGEDVNRSGNSRRWIHRAVEASLERLGTDHIDLYQVHRPEEDTDFDETLGALTDLVRQGKIRYIGTSTFPASRIVEGQWTAERRGRERVVAEQPPYSVLARGVEAEVLPVAQRYGLAVIPWSPLAGGWLTGRYRAGGAQPHSSRADRQPGRFDLGSAENADKLAAVEALAVLADEAGLTLVELALGFVLAHPAVTAPIIGPRTLAQLEDQLGAAATPPAPGRPRRHRQDRPPGHHPLLPRHRLPPTRPPPPPRPLTRHHPARPAHPLRWAGRACSHGGAEAGRRRGPPHHRSGLTRGLAADRQTRDLSQ</sequence>
<keyword evidence="1" id="KW-0560">Oxidoreductase</keyword>
<proteinExistence type="predicted"/>
<feature type="region of interest" description="Disordered" evidence="2">
    <location>
        <begin position="299"/>
        <end position="395"/>
    </location>
</feature>
<accession>A0ABP9D9L0</accession>
<evidence type="ECO:0000259" key="3">
    <source>
        <dbReference type="Pfam" id="PF00248"/>
    </source>
</evidence>
<evidence type="ECO:0000256" key="1">
    <source>
        <dbReference type="ARBA" id="ARBA00023002"/>
    </source>
</evidence>
<dbReference type="EMBL" id="BAABIS010000001">
    <property type="protein sequence ID" value="GAA4831629.1"/>
    <property type="molecule type" value="Genomic_DNA"/>
</dbReference>
<dbReference type="PRINTS" id="PR00069">
    <property type="entry name" value="ALDKETRDTASE"/>
</dbReference>
<dbReference type="Gene3D" id="3.20.20.100">
    <property type="entry name" value="NADP-dependent oxidoreductase domain"/>
    <property type="match status" value="1"/>
</dbReference>
<protein>
    <submittedName>
        <fullName evidence="4">Aldo/keto reductase</fullName>
    </submittedName>
</protein>
<dbReference type="Pfam" id="PF00248">
    <property type="entry name" value="Aldo_ket_red"/>
    <property type="match status" value="1"/>
</dbReference>
<organism evidence="4 5">
    <name type="scientific">Kitasatospora terrestris</name>
    <dbReference type="NCBI Taxonomy" id="258051"/>
    <lineage>
        <taxon>Bacteria</taxon>
        <taxon>Bacillati</taxon>
        <taxon>Actinomycetota</taxon>
        <taxon>Actinomycetes</taxon>
        <taxon>Kitasatosporales</taxon>
        <taxon>Streptomycetaceae</taxon>
        <taxon>Kitasatospora</taxon>
    </lineage>
</organism>
<dbReference type="InterPro" id="IPR020471">
    <property type="entry name" value="AKR"/>
</dbReference>